<evidence type="ECO:0000256" key="6">
    <source>
        <dbReference type="ARBA" id="ARBA00022750"/>
    </source>
</evidence>
<dbReference type="Pfam" id="PF00665">
    <property type="entry name" value="rve"/>
    <property type="match status" value="1"/>
</dbReference>
<dbReference type="SUPFAM" id="SSF50630">
    <property type="entry name" value="Acid proteases"/>
    <property type="match status" value="1"/>
</dbReference>
<keyword evidence="1" id="KW-0645">Protease</keyword>
<evidence type="ECO:0000313" key="18">
    <source>
        <dbReference type="EMBL" id="KAL2078829.1"/>
    </source>
</evidence>
<dbReference type="InterPro" id="IPR001969">
    <property type="entry name" value="Aspartic_peptidase_AS"/>
</dbReference>
<evidence type="ECO:0000256" key="4">
    <source>
        <dbReference type="ARBA" id="ARBA00022722"/>
    </source>
</evidence>
<evidence type="ECO:0000256" key="14">
    <source>
        <dbReference type="ARBA" id="ARBA00023172"/>
    </source>
</evidence>
<dbReference type="Gene3D" id="1.10.340.70">
    <property type="match status" value="1"/>
</dbReference>
<dbReference type="SUPFAM" id="SSF53098">
    <property type="entry name" value="Ribonuclease H-like"/>
    <property type="match status" value="1"/>
</dbReference>
<accession>A0ABD1IVD5</accession>
<dbReference type="CDD" id="cd00303">
    <property type="entry name" value="retropepsin_like"/>
    <property type="match status" value="1"/>
</dbReference>
<dbReference type="PANTHER" id="PTHR37984:SF5">
    <property type="entry name" value="PROTEIN NYNRIN-LIKE"/>
    <property type="match status" value="1"/>
</dbReference>
<keyword evidence="14" id="KW-0233">DNA recombination</keyword>
<dbReference type="GO" id="GO:0006310">
    <property type="term" value="P:DNA recombination"/>
    <property type="evidence" value="ECO:0007669"/>
    <property type="project" value="UniProtKB-KW"/>
</dbReference>
<dbReference type="GO" id="GO:0006508">
    <property type="term" value="P:proteolysis"/>
    <property type="evidence" value="ECO:0007669"/>
    <property type="project" value="UniProtKB-KW"/>
</dbReference>
<dbReference type="Pfam" id="PF17921">
    <property type="entry name" value="Integrase_H2C2"/>
    <property type="match status" value="1"/>
</dbReference>
<dbReference type="EMBL" id="JBHFQA010000023">
    <property type="protein sequence ID" value="KAL2078829.1"/>
    <property type="molecule type" value="Genomic_DNA"/>
</dbReference>
<evidence type="ECO:0000256" key="11">
    <source>
        <dbReference type="ARBA" id="ARBA00022918"/>
    </source>
</evidence>
<dbReference type="InterPro" id="IPR005162">
    <property type="entry name" value="Retrotrans_gag_dom"/>
</dbReference>
<dbReference type="PROSITE" id="PS00141">
    <property type="entry name" value="ASP_PROTEASE"/>
    <property type="match status" value="1"/>
</dbReference>
<dbReference type="GO" id="GO:0004190">
    <property type="term" value="F:aspartic-type endopeptidase activity"/>
    <property type="evidence" value="ECO:0007669"/>
    <property type="project" value="UniProtKB-KW"/>
</dbReference>
<reference evidence="18 19" key="1">
    <citation type="submission" date="2024-09" db="EMBL/GenBank/DDBJ databases">
        <title>A chromosome-level genome assembly of Gray's grenadier anchovy, Coilia grayii.</title>
        <authorList>
            <person name="Fu Z."/>
        </authorList>
    </citation>
    <scope>NUCLEOTIDE SEQUENCE [LARGE SCALE GENOMIC DNA]</scope>
    <source>
        <strain evidence="18">G4</strain>
        <tissue evidence="18">Muscle</tissue>
    </source>
</reference>
<keyword evidence="4" id="KW-0540">Nuclease</keyword>
<keyword evidence="9" id="KW-0460">Magnesium</keyword>
<dbReference type="InterPro" id="IPR001584">
    <property type="entry name" value="Integrase_cat-core"/>
</dbReference>
<keyword evidence="11" id="KW-0695">RNA-directed DNA polymerase</keyword>
<evidence type="ECO:0000259" key="17">
    <source>
        <dbReference type="PROSITE" id="PS50994"/>
    </source>
</evidence>
<dbReference type="InterPro" id="IPR036397">
    <property type="entry name" value="RNaseH_sf"/>
</dbReference>
<feature type="region of interest" description="Disordered" evidence="16">
    <location>
        <begin position="438"/>
        <end position="493"/>
    </location>
</feature>
<keyword evidence="2" id="KW-0808">Transferase</keyword>
<dbReference type="Pfam" id="PF03732">
    <property type="entry name" value="Retrotrans_gag"/>
    <property type="match status" value="1"/>
</dbReference>
<dbReference type="PROSITE" id="PS50994">
    <property type="entry name" value="INTEGRASE"/>
    <property type="match status" value="1"/>
</dbReference>
<dbReference type="Gene3D" id="3.30.420.10">
    <property type="entry name" value="Ribonuclease H-like superfamily/Ribonuclease H"/>
    <property type="match status" value="1"/>
</dbReference>
<keyword evidence="12" id="KW-0239">DNA-directed DNA polymerase</keyword>
<keyword evidence="3" id="KW-0548">Nucleotidyltransferase</keyword>
<dbReference type="InterPro" id="IPR050951">
    <property type="entry name" value="Retrovirus_Pol_polyprotein"/>
</dbReference>
<comment type="caution">
    <text evidence="18">The sequence shown here is derived from an EMBL/GenBank/DDBJ whole genome shotgun (WGS) entry which is preliminary data.</text>
</comment>
<dbReference type="FunFam" id="3.30.420.10:FF:000032">
    <property type="entry name" value="Retrovirus-related Pol polyprotein from transposon 297-like Protein"/>
    <property type="match status" value="1"/>
</dbReference>
<dbReference type="FunFam" id="1.10.340.70:FF:000001">
    <property type="entry name" value="Retrovirus-related Pol polyprotein from transposon gypsy-like Protein"/>
    <property type="match status" value="1"/>
</dbReference>
<evidence type="ECO:0000256" key="16">
    <source>
        <dbReference type="SAM" id="MobiDB-lite"/>
    </source>
</evidence>
<feature type="domain" description="Integrase catalytic" evidence="17">
    <location>
        <begin position="871"/>
        <end position="1029"/>
    </location>
</feature>
<dbReference type="GO" id="GO:0015074">
    <property type="term" value="P:DNA integration"/>
    <property type="evidence" value="ECO:0007669"/>
    <property type="project" value="UniProtKB-KW"/>
</dbReference>
<dbReference type="Pfam" id="PF24626">
    <property type="entry name" value="SH3_Tf2-1"/>
    <property type="match status" value="1"/>
</dbReference>
<keyword evidence="19" id="KW-1185">Reference proteome</keyword>
<gene>
    <name evidence="18" type="ORF">ACEWY4_026514</name>
</gene>
<organism evidence="18 19">
    <name type="scientific">Coilia grayii</name>
    <name type="common">Gray's grenadier anchovy</name>
    <dbReference type="NCBI Taxonomy" id="363190"/>
    <lineage>
        <taxon>Eukaryota</taxon>
        <taxon>Metazoa</taxon>
        <taxon>Chordata</taxon>
        <taxon>Craniata</taxon>
        <taxon>Vertebrata</taxon>
        <taxon>Euteleostomi</taxon>
        <taxon>Actinopterygii</taxon>
        <taxon>Neopterygii</taxon>
        <taxon>Teleostei</taxon>
        <taxon>Clupei</taxon>
        <taxon>Clupeiformes</taxon>
        <taxon>Clupeoidei</taxon>
        <taxon>Engraulidae</taxon>
        <taxon>Coilinae</taxon>
        <taxon>Coilia</taxon>
    </lineage>
</organism>
<feature type="region of interest" description="Disordered" evidence="16">
    <location>
        <begin position="1"/>
        <end position="28"/>
    </location>
</feature>
<evidence type="ECO:0000256" key="13">
    <source>
        <dbReference type="ARBA" id="ARBA00023125"/>
    </source>
</evidence>
<dbReference type="GO" id="GO:0003964">
    <property type="term" value="F:RNA-directed DNA polymerase activity"/>
    <property type="evidence" value="ECO:0007669"/>
    <property type="project" value="UniProtKB-KW"/>
</dbReference>
<evidence type="ECO:0000256" key="15">
    <source>
        <dbReference type="ARBA" id="ARBA00039658"/>
    </source>
</evidence>
<dbReference type="GO" id="GO:0003677">
    <property type="term" value="F:DNA binding"/>
    <property type="evidence" value="ECO:0007669"/>
    <property type="project" value="UniProtKB-KW"/>
</dbReference>
<evidence type="ECO:0000256" key="5">
    <source>
        <dbReference type="ARBA" id="ARBA00022723"/>
    </source>
</evidence>
<dbReference type="InterPro" id="IPR012337">
    <property type="entry name" value="RNaseH-like_sf"/>
</dbReference>
<dbReference type="AlphaFoldDB" id="A0ABD1IVD5"/>
<dbReference type="InterPro" id="IPR041588">
    <property type="entry name" value="Integrase_H2C2"/>
</dbReference>
<evidence type="ECO:0000256" key="7">
    <source>
        <dbReference type="ARBA" id="ARBA00022759"/>
    </source>
</evidence>
<dbReference type="GO" id="GO:0004519">
    <property type="term" value="F:endonuclease activity"/>
    <property type="evidence" value="ECO:0007669"/>
    <property type="project" value="UniProtKB-KW"/>
</dbReference>
<keyword evidence="8" id="KW-0378">Hydrolase</keyword>
<dbReference type="Gene3D" id="2.40.70.10">
    <property type="entry name" value="Acid Proteases"/>
    <property type="match status" value="1"/>
</dbReference>
<dbReference type="GO" id="GO:0046872">
    <property type="term" value="F:metal ion binding"/>
    <property type="evidence" value="ECO:0007669"/>
    <property type="project" value="UniProtKB-KW"/>
</dbReference>
<protein>
    <recommendedName>
        <fullName evidence="15">Gypsy retrotransposon integrase-like protein 1</fullName>
    </recommendedName>
</protein>
<dbReference type="InterPro" id="IPR021109">
    <property type="entry name" value="Peptidase_aspartic_dom_sf"/>
</dbReference>
<feature type="compositionally biased region" description="Polar residues" evidence="16">
    <location>
        <begin position="469"/>
        <end position="478"/>
    </location>
</feature>
<keyword evidence="6" id="KW-0064">Aspartyl protease</keyword>
<evidence type="ECO:0000256" key="8">
    <source>
        <dbReference type="ARBA" id="ARBA00022801"/>
    </source>
</evidence>
<evidence type="ECO:0000313" key="19">
    <source>
        <dbReference type="Proteomes" id="UP001591681"/>
    </source>
</evidence>
<dbReference type="Proteomes" id="UP001591681">
    <property type="component" value="Unassembled WGS sequence"/>
</dbReference>
<evidence type="ECO:0000256" key="3">
    <source>
        <dbReference type="ARBA" id="ARBA00022695"/>
    </source>
</evidence>
<dbReference type="InterPro" id="IPR056924">
    <property type="entry name" value="SH3_Tf2-1"/>
</dbReference>
<keyword evidence="10" id="KW-0229">DNA integration</keyword>
<evidence type="ECO:0000256" key="1">
    <source>
        <dbReference type="ARBA" id="ARBA00022670"/>
    </source>
</evidence>
<dbReference type="Pfam" id="PF13975">
    <property type="entry name" value="gag-asp_proteas"/>
    <property type="match status" value="1"/>
</dbReference>
<keyword evidence="5" id="KW-0479">Metal-binding</keyword>
<proteinExistence type="predicted"/>
<evidence type="ECO:0000256" key="12">
    <source>
        <dbReference type="ARBA" id="ARBA00022932"/>
    </source>
</evidence>
<keyword evidence="13" id="KW-0238">DNA-binding</keyword>
<dbReference type="PANTHER" id="PTHR37984">
    <property type="entry name" value="PROTEIN CBG26694"/>
    <property type="match status" value="1"/>
</dbReference>
<sequence length="1184" mass="133065">MELATSPSWASEASEQRALPSELPTPGRALGSLAKTTFDQSDRLALVMQKLEHQGEQLAELSKQVLRSRFHLEAKFELLSTSTKNNLDQVQTSLEDKQSTTQTSDDLLKAVKNIITEEMKNRDVLLLGNMRFMVEQLQREVQQDLQDHHNRLSGVQAEVSTKVDNCVGMVKELNQAVGNLQSLCLQKSGEQMTAVQHLEHKMATHFVSAPPQPRQLPNSPVPIPAVSPAGLNVEHLKLLKVSFPTYGRPQDDPDPVLYLSKCSDFLAIKPLSDADILATFRTVLHGTARDWWEIARTQIHTWAHFQQQFLTAFLAEDYEDELADRVRSRKQEEHEPIRDFAFSFRALCKRWNPTLTESAIVKMILRNAKPQLCSQLRGRVQTVDELVRLGHQLEKDLEHIHDACPLTLEQSTPSPKRTSLVREEKPLVTCWRCKGQHSPGACPAYKSSSADQSKKGHNRKPTQSGGGNVSVSCTSSPGGTKKTRARTSVQQGSDEQMVPQLLVVPLSIGAWAGRAVVDTGASYTLLNEDVWKTLNRPQEDLKPWVKGPLYLANGETETPLGWATINIKVNDSAPSLPVAVLAPKALAYSVVLGLDYLSHTGMQINVTDKTYTFKGKPETYLFQLRCGPTLQGCTSDPSPPSGTQRRLTLLSSVPPPCSAPAAVMRTPQDYIDLAVEKCDLPETEASRLRLLLESFTKLCSSLPGRTDVKGTLNAAPDALSRCPVSSTCVLMTSSQSDQGAAFPVSISAVREEQQKDCEAQKIIKSLAEGCAEIKAKYAVVDDLLYRINQRAEQIHYRLMVPKSLTIPLLQSYHESPLSGHQGIFKTYKRLYDVVFWPTLWTDVKDYIRACTICQTHKADNRKPCGMLQQTQVSQPNQMVGVDIMGPFPCSSDRKEYLVVFVDYYTRWVELFPIRSATAQTISRLFREEFLTRWGVPDFLLSDRGSQFVSSLFKELCEGWTVIPKLTTAYHPQTNLTERVNRNIKAMISSYVGDQHNKWTQYLPEFRFALNSSVHETTGVSPAELHLGRKLRSPMDKLLLGRNPPPDTLRYDVEKRLRDLQEQVAETSKKAKHRQLRNYNKKRREVTYHEKDRVWVRSHPQSCAGRKFSAKLAPKWKGPYRVLKQVGPVNYSLVREDTGEDLCTVHVANLKPCYPTAAELDILEKRKVLDVFLSSSDEDEFVGFS</sequence>
<name>A0ABD1IVD5_9TELE</name>
<evidence type="ECO:0000256" key="2">
    <source>
        <dbReference type="ARBA" id="ARBA00022679"/>
    </source>
</evidence>
<dbReference type="GO" id="GO:0003887">
    <property type="term" value="F:DNA-directed DNA polymerase activity"/>
    <property type="evidence" value="ECO:0007669"/>
    <property type="project" value="UniProtKB-KW"/>
</dbReference>
<keyword evidence="7" id="KW-0255">Endonuclease</keyword>
<evidence type="ECO:0000256" key="10">
    <source>
        <dbReference type="ARBA" id="ARBA00022908"/>
    </source>
</evidence>
<evidence type="ECO:0000256" key="9">
    <source>
        <dbReference type="ARBA" id="ARBA00022842"/>
    </source>
</evidence>
<feature type="compositionally biased region" description="Polar residues" evidence="16">
    <location>
        <begin position="1"/>
        <end position="13"/>
    </location>
</feature>